<evidence type="ECO:0000259" key="15">
    <source>
        <dbReference type="Pfam" id="PF14849"/>
    </source>
</evidence>
<feature type="transmembrane region" description="Helical" evidence="13">
    <location>
        <begin position="484"/>
        <end position="506"/>
    </location>
</feature>
<keyword evidence="8 13" id="KW-1133">Transmembrane helix</keyword>
<dbReference type="EMBL" id="JAMSHT010000001">
    <property type="protein sequence ID" value="MCM8557063.1"/>
    <property type="molecule type" value="Genomic_DNA"/>
</dbReference>
<evidence type="ECO:0000256" key="2">
    <source>
        <dbReference type="ARBA" id="ARBA00010527"/>
    </source>
</evidence>
<evidence type="ECO:0000256" key="7">
    <source>
        <dbReference type="ARBA" id="ARBA00022927"/>
    </source>
</evidence>
<keyword evidence="6 13" id="KW-0812">Transmembrane</keyword>
<organism evidence="16 17">
    <name type="scientific">Sphingomicrobium sediminis</name>
    <dbReference type="NCBI Taxonomy" id="2950949"/>
    <lineage>
        <taxon>Bacteria</taxon>
        <taxon>Pseudomonadati</taxon>
        <taxon>Pseudomonadota</taxon>
        <taxon>Alphaproteobacteria</taxon>
        <taxon>Sphingomonadales</taxon>
        <taxon>Sphingomonadaceae</taxon>
        <taxon>Sphingomicrobium</taxon>
    </lineage>
</organism>
<dbReference type="NCBIfam" id="NF002353">
    <property type="entry name" value="PRK01318.1-4"/>
    <property type="match status" value="1"/>
</dbReference>
<evidence type="ECO:0000256" key="4">
    <source>
        <dbReference type="ARBA" id="ARBA00022448"/>
    </source>
</evidence>
<dbReference type="GO" id="GO:0005886">
    <property type="term" value="C:plasma membrane"/>
    <property type="evidence" value="ECO:0007669"/>
    <property type="project" value="UniProtKB-SubCell"/>
</dbReference>
<dbReference type="NCBIfam" id="TIGR03593">
    <property type="entry name" value="yidC_nterm"/>
    <property type="match status" value="1"/>
</dbReference>
<keyword evidence="17" id="KW-1185">Reference proteome</keyword>
<dbReference type="GO" id="GO:0032977">
    <property type="term" value="F:membrane insertase activity"/>
    <property type="evidence" value="ECO:0007669"/>
    <property type="project" value="InterPro"/>
</dbReference>
<comment type="similarity">
    <text evidence="2 13">Belongs to the OXA1/ALB3/YidC family. Type 1 subfamily.</text>
</comment>
<dbReference type="PANTHER" id="PTHR12428">
    <property type="entry name" value="OXA1"/>
    <property type="match status" value="1"/>
</dbReference>
<dbReference type="GO" id="GO:0051205">
    <property type="term" value="P:protein insertion into membrane"/>
    <property type="evidence" value="ECO:0007669"/>
    <property type="project" value="TreeGrafter"/>
</dbReference>
<evidence type="ECO:0000256" key="11">
    <source>
        <dbReference type="ARBA" id="ARBA00033245"/>
    </source>
</evidence>
<protein>
    <recommendedName>
        <fullName evidence="3 13">Membrane protein insertase YidC</fullName>
    </recommendedName>
    <alternativeName>
        <fullName evidence="12 13">Foldase YidC</fullName>
    </alternativeName>
    <alternativeName>
        <fullName evidence="13">Membrane protein YidC</fullName>
    </alternativeName>
    <alternativeName>
        <fullName evidence="11 13">membrane integrase YidC</fullName>
    </alternativeName>
</protein>
<dbReference type="AlphaFoldDB" id="A0A9X2J1A2"/>
<dbReference type="Gene3D" id="2.70.98.90">
    <property type="match status" value="1"/>
</dbReference>
<dbReference type="HAMAP" id="MF_01810">
    <property type="entry name" value="YidC_type1"/>
    <property type="match status" value="1"/>
</dbReference>
<keyword evidence="7 13" id="KW-0653">Protein transport</keyword>
<keyword evidence="10 13" id="KW-0143">Chaperone</keyword>
<feature type="domain" description="Membrane insertase YidC/Oxa/ALB C-terminal" evidence="14">
    <location>
        <begin position="360"/>
        <end position="556"/>
    </location>
</feature>
<evidence type="ECO:0000256" key="12">
    <source>
        <dbReference type="ARBA" id="ARBA00033342"/>
    </source>
</evidence>
<evidence type="ECO:0000256" key="13">
    <source>
        <dbReference type="HAMAP-Rule" id="MF_01810"/>
    </source>
</evidence>
<comment type="function">
    <text evidence="13">Required for the insertion and/or proper folding and/or complex formation of integral membrane proteins into the membrane. Involved in integration of membrane proteins that insert both dependently and independently of the Sec translocase complex, as well as at least some lipoproteins. Aids folding of multispanning membrane proteins.</text>
</comment>
<comment type="subcellular location">
    <subcellularLocation>
        <location evidence="1">Cell inner membrane</location>
        <topology evidence="1">Multi-pass membrane protein</topology>
    </subcellularLocation>
    <subcellularLocation>
        <location evidence="13">Cell membrane</location>
        <topology evidence="13">Multi-pass membrane protein</topology>
    </subcellularLocation>
</comment>
<evidence type="ECO:0000256" key="5">
    <source>
        <dbReference type="ARBA" id="ARBA00022475"/>
    </source>
</evidence>
<dbReference type="InterPro" id="IPR028055">
    <property type="entry name" value="YidC/Oxa/ALB_C"/>
</dbReference>
<gene>
    <name evidence="13 16" type="primary">yidC</name>
    <name evidence="16" type="ORF">NDO55_04430</name>
</gene>
<dbReference type="GO" id="GO:0015031">
    <property type="term" value="P:protein transport"/>
    <property type="evidence" value="ECO:0007669"/>
    <property type="project" value="UniProtKB-KW"/>
</dbReference>
<keyword evidence="4 13" id="KW-0813">Transport</keyword>
<evidence type="ECO:0000313" key="16">
    <source>
        <dbReference type="EMBL" id="MCM8557063.1"/>
    </source>
</evidence>
<dbReference type="PANTHER" id="PTHR12428:SF65">
    <property type="entry name" value="CYTOCHROME C OXIDASE ASSEMBLY PROTEIN COX18, MITOCHONDRIAL"/>
    <property type="match status" value="1"/>
</dbReference>
<dbReference type="InterPro" id="IPR047196">
    <property type="entry name" value="YidC_ALB_C"/>
</dbReference>
<dbReference type="Pfam" id="PF02096">
    <property type="entry name" value="60KD_IMP"/>
    <property type="match status" value="1"/>
</dbReference>
<comment type="subunit">
    <text evidence="13">Interacts with the Sec translocase complex via SecD. Specifically interacts with transmembrane segments of nascent integral membrane proteins during membrane integration.</text>
</comment>
<feature type="transmembrane region" description="Helical" evidence="13">
    <location>
        <begin position="518"/>
        <end position="541"/>
    </location>
</feature>
<keyword evidence="5 13" id="KW-1003">Cell membrane</keyword>
<dbReference type="InterPro" id="IPR038221">
    <property type="entry name" value="YidC_periplasmic_sf"/>
</dbReference>
<evidence type="ECO:0000259" key="14">
    <source>
        <dbReference type="Pfam" id="PF02096"/>
    </source>
</evidence>
<evidence type="ECO:0000256" key="9">
    <source>
        <dbReference type="ARBA" id="ARBA00023136"/>
    </source>
</evidence>
<dbReference type="PRINTS" id="PR00701">
    <property type="entry name" value="60KDINNERMP"/>
</dbReference>
<dbReference type="Proteomes" id="UP001155128">
    <property type="component" value="Unassembled WGS sequence"/>
</dbReference>
<evidence type="ECO:0000256" key="1">
    <source>
        <dbReference type="ARBA" id="ARBA00004429"/>
    </source>
</evidence>
<evidence type="ECO:0000256" key="8">
    <source>
        <dbReference type="ARBA" id="ARBA00022989"/>
    </source>
</evidence>
<dbReference type="InterPro" id="IPR001708">
    <property type="entry name" value="YidC/ALB3/OXA1/COX18"/>
</dbReference>
<accession>A0A9X2J1A2</accession>
<keyword evidence="9 13" id="KW-0472">Membrane</keyword>
<dbReference type="NCBIfam" id="TIGR03592">
    <property type="entry name" value="yidC_oxa1_cterm"/>
    <property type="match status" value="1"/>
</dbReference>
<dbReference type="RefSeq" id="WP_252112797.1">
    <property type="nucleotide sequence ID" value="NZ_JAMSHT010000001.1"/>
</dbReference>
<evidence type="ECO:0000313" key="17">
    <source>
        <dbReference type="Proteomes" id="UP001155128"/>
    </source>
</evidence>
<dbReference type="InterPro" id="IPR019998">
    <property type="entry name" value="Membr_insert_YidC"/>
</dbReference>
<comment type="caution">
    <text evidence="16">The sequence shown here is derived from an EMBL/GenBank/DDBJ whole genome shotgun (WGS) entry which is preliminary data.</text>
</comment>
<evidence type="ECO:0000256" key="3">
    <source>
        <dbReference type="ARBA" id="ARBA00015325"/>
    </source>
</evidence>
<evidence type="ECO:0000256" key="10">
    <source>
        <dbReference type="ARBA" id="ARBA00023186"/>
    </source>
</evidence>
<evidence type="ECO:0000256" key="6">
    <source>
        <dbReference type="ARBA" id="ARBA00022692"/>
    </source>
</evidence>
<dbReference type="InterPro" id="IPR028053">
    <property type="entry name" value="Membr_insert_YidC_N"/>
</dbReference>
<feature type="domain" description="Membrane insertase YidC N-terminal" evidence="15">
    <location>
        <begin position="77"/>
        <end position="348"/>
    </location>
</feature>
<dbReference type="CDD" id="cd20070">
    <property type="entry name" value="5TM_YidC_Alb3"/>
    <property type="match status" value="1"/>
</dbReference>
<dbReference type="Pfam" id="PF14849">
    <property type="entry name" value="YidC_periplas"/>
    <property type="match status" value="1"/>
</dbReference>
<proteinExistence type="inferred from homology"/>
<feature type="transmembrane region" description="Helical" evidence="13">
    <location>
        <begin position="360"/>
        <end position="379"/>
    </location>
</feature>
<feature type="transmembrane region" description="Helical" evidence="13">
    <location>
        <begin position="423"/>
        <end position="443"/>
    </location>
</feature>
<dbReference type="CDD" id="cd19961">
    <property type="entry name" value="EcYidC-like_peri"/>
    <property type="match status" value="1"/>
</dbReference>
<name>A0A9X2J1A2_9SPHN</name>
<reference evidence="16" key="1">
    <citation type="submission" date="2022-06" db="EMBL/GenBank/DDBJ databases">
        <title>Sphingomicrobium sedimins sp. nov., a marine bacterium isolated from tidal flat.</title>
        <authorList>
            <person name="Kim C.-H."/>
            <person name="Yoo Y."/>
            <person name="Kim J.-J."/>
        </authorList>
    </citation>
    <scope>NUCLEOTIDE SEQUENCE</scope>
    <source>
        <strain evidence="16">GRR-S6-50</strain>
    </source>
</reference>
<dbReference type="PRINTS" id="PR01900">
    <property type="entry name" value="YIDCPROTEIN"/>
</dbReference>
<sequence length="575" mass="64723">MNDSRNLMLAIVLSLIVLVGWSVVGERLFPPAADTTITVQDGEVVDLPGPNDGAIDPGPDSPQELREVAEVLAETDRVRIETPALHGSINLTGGRIDDLTLERHVETLNGEDEIRLLTPRGTEQAYFADFGWTADGIEAPGADTAFTASSDTLTPESPVELSWTNPTGQTFIKRISVDENYLFSVDLRVENRSDNAVAVRPYALASRAEESRDRSFWTVHVGPMGVFDRAADYGVSYDDLTEDGIQRYSSTGGWIGFTDKYWLTAVIPDQDSRVDARMMQVPSGAFQTDFVARPVIVQPNNATTYSAQLFAGAKNKGLLDQYENQGITLLSKSIDWGWFEWFMRPIFDLLRIFFDWTGNFGVAIIMMTILVRAILYPVANKQFRSMAGMRRVQPKLKKLQERYKDDKQKLQQEMLKLYQEEKINPVAGCLPIFIQIPIFYALYKVLLVSVEMRHQPFALWLQDLSAPDPLTPVNLFGLLPFEPWGPIAIGILPILLGITMWLQFRLNPAPMDPMQKQIFGIMPWVLMFIMAPFAAGLQLYWVTSNILTIAQQKWLYHRYDLEKEGMGKPATPAKS</sequence>